<dbReference type="Gene3D" id="3.40.50.1820">
    <property type="entry name" value="alpha/beta hydrolase"/>
    <property type="match status" value="1"/>
</dbReference>
<dbReference type="InterPro" id="IPR003140">
    <property type="entry name" value="PLipase/COase/thioEstase"/>
</dbReference>
<gene>
    <name evidence="4" type="ORF">A4H97_30155</name>
</gene>
<dbReference type="PANTHER" id="PTHR10655:SF17">
    <property type="entry name" value="LYSOPHOSPHOLIPASE-LIKE PROTEIN 1"/>
    <property type="match status" value="1"/>
</dbReference>
<comment type="similarity">
    <text evidence="1">Belongs to the AB hydrolase superfamily. AB hydrolase 2 family.</text>
</comment>
<keyword evidence="5" id="KW-1185">Reference proteome</keyword>
<evidence type="ECO:0000256" key="2">
    <source>
        <dbReference type="ARBA" id="ARBA00022801"/>
    </source>
</evidence>
<reference evidence="5" key="1">
    <citation type="submission" date="2016-04" db="EMBL/GenBank/DDBJ databases">
        <authorList>
            <person name="Chen L."/>
            <person name="Zhuang W."/>
            <person name="Wang G."/>
        </authorList>
    </citation>
    <scope>NUCLEOTIDE SEQUENCE [LARGE SCALE GENOMIC DNA]</scope>
    <source>
        <strain evidence="5">17621</strain>
    </source>
</reference>
<dbReference type="Proteomes" id="UP000192610">
    <property type="component" value="Unassembled WGS sequence"/>
</dbReference>
<dbReference type="InterPro" id="IPR029058">
    <property type="entry name" value="AB_hydrolase_fold"/>
</dbReference>
<dbReference type="OrthoDB" id="9801763at2"/>
<proteinExistence type="inferred from homology"/>
<keyword evidence="2" id="KW-0378">Hydrolase</keyword>
<dbReference type="SUPFAM" id="SSF53474">
    <property type="entry name" value="alpha/beta-Hydrolases"/>
    <property type="match status" value="1"/>
</dbReference>
<dbReference type="Pfam" id="PF02230">
    <property type="entry name" value="Abhydrolase_2"/>
    <property type="match status" value="1"/>
</dbReference>
<accession>A0A1V9EPP6</accession>
<dbReference type="RefSeq" id="WP_081200636.1">
    <property type="nucleotide sequence ID" value="NZ_FOCZ01000004.1"/>
</dbReference>
<dbReference type="AlphaFoldDB" id="A0A1V9EPP6"/>
<dbReference type="InterPro" id="IPR050565">
    <property type="entry name" value="LYPA1-2/EST-like"/>
</dbReference>
<dbReference type="GO" id="GO:0016787">
    <property type="term" value="F:hydrolase activity"/>
    <property type="evidence" value="ECO:0007669"/>
    <property type="project" value="UniProtKB-KW"/>
</dbReference>
<name>A0A1V9EPP6_9BACT</name>
<dbReference type="EMBL" id="LVXG01000018">
    <property type="protein sequence ID" value="OQP48097.1"/>
    <property type="molecule type" value="Genomic_DNA"/>
</dbReference>
<comment type="caution">
    <text evidence="4">The sequence shown here is derived from an EMBL/GenBank/DDBJ whole genome shotgun (WGS) entry which is preliminary data.</text>
</comment>
<evidence type="ECO:0000259" key="3">
    <source>
        <dbReference type="Pfam" id="PF02230"/>
    </source>
</evidence>
<protein>
    <submittedName>
        <fullName evidence="4">Phospholipase</fullName>
    </submittedName>
</protein>
<evidence type="ECO:0000256" key="1">
    <source>
        <dbReference type="ARBA" id="ARBA00006499"/>
    </source>
</evidence>
<sequence length="209" mass="22905">MHTFHFDFVGEGIPPAQHAMILLHGRGASAEDILQLADALPVRDFALFAPKATNHTWYPFPFLAPPQHNEPWLSSALDVVGRMVKEVKNRGIAEDDIWFAGFSQGACLMLEFLARNAAPYAGALAFTGGLIGDQIYTQNYKGDFGHMPIFIGSSDPDPHVPVERVLESATVLQHMNAIVTTKIYPLMGHTIGQEELKDATALLSSYDNS</sequence>
<evidence type="ECO:0000313" key="5">
    <source>
        <dbReference type="Proteomes" id="UP000192610"/>
    </source>
</evidence>
<feature type="domain" description="Phospholipase/carboxylesterase/thioesterase" evidence="3">
    <location>
        <begin position="9"/>
        <end position="203"/>
    </location>
</feature>
<organism evidence="4 5">
    <name type="scientific">Niastella yeongjuensis</name>
    <dbReference type="NCBI Taxonomy" id="354355"/>
    <lineage>
        <taxon>Bacteria</taxon>
        <taxon>Pseudomonadati</taxon>
        <taxon>Bacteroidota</taxon>
        <taxon>Chitinophagia</taxon>
        <taxon>Chitinophagales</taxon>
        <taxon>Chitinophagaceae</taxon>
        <taxon>Niastella</taxon>
    </lineage>
</organism>
<dbReference type="PANTHER" id="PTHR10655">
    <property type="entry name" value="LYSOPHOSPHOLIPASE-RELATED"/>
    <property type="match status" value="1"/>
</dbReference>
<dbReference type="STRING" id="354355.SAMN05660816_02432"/>
<evidence type="ECO:0000313" key="4">
    <source>
        <dbReference type="EMBL" id="OQP48097.1"/>
    </source>
</evidence>